<name>A0A0D2GEI1_9BACT</name>
<dbReference type="AlphaFoldDB" id="A0A0D2GEI1"/>
<dbReference type="OrthoDB" id="9764216at2"/>
<comment type="caution">
    <text evidence="1">The sequence shown here is derived from an EMBL/GenBank/DDBJ whole genome shotgun (WGS) entry which is preliminary data.</text>
</comment>
<dbReference type="RefSeq" id="WP_044349451.1">
    <property type="nucleotide sequence ID" value="NZ_AZAC01000016.1"/>
</dbReference>
<dbReference type="Pfam" id="PF05762">
    <property type="entry name" value="VWA_CoxE"/>
    <property type="match status" value="1"/>
</dbReference>
<dbReference type="InterPro" id="IPR008912">
    <property type="entry name" value="Uncharacterised_CoxE"/>
</dbReference>
<dbReference type="EMBL" id="AZAC01000016">
    <property type="protein sequence ID" value="KIX13387.1"/>
    <property type="molecule type" value="Genomic_DNA"/>
</dbReference>
<accession>A0A0D2GEI1</accession>
<organism evidence="1 2">
    <name type="scientific">Dethiosulfatarculus sandiegensis</name>
    <dbReference type="NCBI Taxonomy" id="1429043"/>
    <lineage>
        <taxon>Bacteria</taxon>
        <taxon>Pseudomonadati</taxon>
        <taxon>Thermodesulfobacteriota</taxon>
        <taxon>Desulfarculia</taxon>
        <taxon>Desulfarculales</taxon>
        <taxon>Desulfarculaceae</taxon>
        <taxon>Dethiosulfatarculus</taxon>
    </lineage>
</organism>
<dbReference type="InParanoid" id="A0A0D2GEI1"/>
<keyword evidence="2" id="KW-1185">Reference proteome</keyword>
<evidence type="ECO:0000313" key="1">
    <source>
        <dbReference type="EMBL" id="KIX13387.1"/>
    </source>
</evidence>
<dbReference type="PATRIC" id="fig|1429043.3.peg.3060"/>
<dbReference type="STRING" id="1429043.X474_14435"/>
<evidence type="ECO:0000313" key="2">
    <source>
        <dbReference type="Proteomes" id="UP000032233"/>
    </source>
</evidence>
<sequence length="390" mass="44471">MFLDLFYTLRSLKVPVSVTEWMTLTEALSKGMANSSLTSFYFLARSLLIKSEAYYDQYDQAFAHVFRDAEMPADIRDEILDWLADPINRLVLPDEELEKLKKWDLEKLREELEKRLAEQTERHDGGGKWIGTGGTSPFGHSGAHPAGVRIGGPGGAGRAIQIAAARKFRNYRTDVTLDVRQMKVALKRLRQFVKEGPEDELDIEATIDKTCREGGEIEFVFTRERKNNVKVLLLMDSGGSMNPYASLVNRLFSAAHQSAHFKDLKAYYFHNCIYQDLYTDMYTSEAVSTASILSNLGSEYKVILVGDAHMAPSELLHPGGAIDYFYYNEQPGLDWLRRILDHFHYSVWLNPLPEMAWISSSIQIVRRLFPMFPLTVDGLEDAVQRLMVKH</sequence>
<gene>
    <name evidence="1" type="ORF">X474_14435</name>
</gene>
<protein>
    <submittedName>
        <fullName evidence="1">VWA containing CoxE family protein</fullName>
    </submittedName>
</protein>
<dbReference type="PANTHER" id="PTHR39338:SF7">
    <property type="entry name" value="BLL6692 PROTEIN"/>
    <property type="match status" value="1"/>
</dbReference>
<dbReference type="Proteomes" id="UP000032233">
    <property type="component" value="Unassembled WGS sequence"/>
</dbReference>
<reference evidence="1 2" key="1">
    <citation type="submission" date="2013-11" db="EMBL/GenBank/DDBJ databases">
        <title>Metagenomic analysis of a methanogenic consortium involved in long chain n-alkane degradation.</title>
        <authorList>
            <person name="Davidova I.A."/>
            <person name="Callaghan A.V."/>
            <person name="Wawrik B."/>
            <person name="Pruitt S."/>
            <person name="Marks C."/>
            <person name="Duncan K.E."/>
            <person name="Suflita J.M."/>
        </authorList>
    </citation>
    <scope>NUCLEOTIDE SEQUENCE [LARGE SCALE GENOMIC DNA]</scope>
    <source>
        <strain evidence="1 2">SPR</strain>
    </source>
</reference>
<dbReference type="PANTHER" id="PTHR39338">
    <property type="entry name" value="BLL5662 PROTEIN-RELATED"/>
    <property type="match status" value="1"/>
</dbReference>
<proteinExistence type="predicted"/>